<dbReference type="Proteomes" id="UP000198693">
    <property type="component" value="Unassembled WGS sequence"/>
</dbReference>
<accession>A0A1I7GZ76</accession>
<dbReference type="EMBL" id="FPBP01000003">
    <property type="protein sequence ID" value="SFU53764.1"/>
    <property type="molecule type" value="Genomic_DNA"/>
</dbReference>
<dbReference type="RefSeq" id="WP_089794098.1">
    <property type="nucleotide sequence ID" value="NZ_FPBP01000003.1"/>
</dbReference>
<dbReference type="OrthoDB" id="9429354at2"/>
<dbReference type="AlphaFoldDB" id="A0A1I7GZ76"/>
<proteinExistence type="predicted"/>
<gene>
    <name evidence="2" type="ORF">SAMN04487955_103355</name>
</gene>
<feature type="chain" id="PRO_5011728609" evidence="1">
    <location>
        <begin position="23"/>
        <end position="398"/>
    </location>
</feature>
<protein>
    <submittedName>
        <fullName evidence="2">Uncharacterized protein</fullName>
    </submittedName>
</protein>
<evidence type="ECO:0000256" key="1">
    <source>
        <dbReference type="SAM" id="SignalP"/>
    </source>
</evidence>
<name>A0A1I7GZ76_9GAMM</name>
<sequence length="398" mass="44805">MQTFGKLRLTVLSLSFSAIAHAGPPCFPDIDSLPEKWRPGAEVAESLRPEPWSPSEAQNAVRSIWLGVEEMIALYERNPAAAEDLWEDSVASLIEVTYSSANDPELDRSAREAALRNLSRLLSPYLDRTPDSIDCDQYEDVVPLAVYAHTQLGPDDPRTGKIVDLTNAALRDCEPSLEAVMGIDYQPVLEGTDETDDEEVFDLVIWSLLFIEAQTVPGLETTEEMRAFAPALWEYLKTYPLDDVETFEDGAEDEDFIDQAYLATHIAYIPTGNHRFPLYVEDSPRLFDYHRRHFYPVLEMGELDLVAEFVDSLRQYGCTSENDIQVRDGTRFLLDVFHAGDDSWMAYREPGETDDDVDSYDLIHKAWTGVLGVRSRAIEPADPGTYGGIVRSWLPAPQ</sequence>
<evidence type="ECO:0000313" key="2">
    <source>
        <dbReference type="EMBL" id="SFU53764.1"/>
    </source>
</evidence>
<organism evidence="2 3">
    <name type="scientific">Halomonas korlensis</name>
    <dbReference type="NCBI Taxonomy" id="463301"/>
    <lineage>
        <taxon>Bacteria</taxon>
        <taxon>Pseudomonadati</taxon>
        <taxon>Pseudomonadota</taxon>
        <taxon>Gammaproteobacteria</taxon>
        <taxon>Oceanospirillales</taxon>
        <taxon>Halomonadaceae</taxon>
        <taxon>Halomonas</taxon>
    </lineage>
</organism>
<feature type="signal peptide" evidence="1">
    <location>
        <begin position="1"/>
        <end position="22"/>
    </location>
</feature>
<reference evidence="3" key="1">
    <citation type="submission" date="2016-10" db="EMBL/GenBank/DDBJ databases">
        <authorList>
            <person name="Varghese N."/>
            <person name="Submissions S."/>
        </authorList>
    </citation>
    <scope>NUCLEOTIDE SEQUENCE [LARGE SCALE GENOMIC DNA]</scope>
    <source>
        <strain evidence="3">CGMCC 1.6981</strain>
    </source>
</reference>
<keyword evidence="3" id="KW-1185">Reference proteome</keyword>
<dbReference type="STRING" id="463301.SAMN04487955_103355"/>
<evidence type="ECO:0000313" key="3">
    <source>
        <dbReference type="Proteomes" id="UP000198693"/>
    </source>
</evidence>
<keyword evidence="1" id="KW-0732">Signal</keyword>